<comment type="caution">
    <text evidence="1">The sequence shown here is derived from an EMBL/GenBank/DDBJ whole genome shotgun (WGS) entry which is preliminary data.</text>
</comment>
<accession>A0A645AJD4</accession>
<sequence>MGDDDAVSGVENIIGLHPEFGGQRGDPEIDQDDAFLDFAQRGEGWPGRQVPPVVFRTAIQPDAAPGGFRGHRGK</sequence>
<evidence type="ECO:0000313" key="1">
    <source>
        <dbReference type="EMBL" id="MPM53046.1"/>
    </source>
</evidence>
<name>A0A645AJD4_9ZZZZ</name>
<proteinExistence type="predicted"/>
<dbReference type="AlphaFoldDB" id="A0A645AJD4"/>
<reference evidence="1" key="1">
    <citation type="submission" date="2019-08" db="EMBL/GenBank/DDBJ databases">
        <authorList>
            <person name="Kucharzyk K."/>
            <person name="Murdoch R.W."/>
            <person name="Higgins S."/>
            <person name="Loffler F."/>
        </authorList>
    </citation>
    <scope>NUCLEOTIDE SEQUENCE</scope>
</reference>
<organism evidence="1">
    <name type="scientific">bioreactor metagenome</name>
    <dbReference type="NCBI Taxonomy" id="1076179"/>
    <lineage>
        <taxon>unclassified sequences</taxon>
        <taxon>metagenomes</taxon>
        <taxon>ecological metagenomes</taxon>
    </lineage>
</organism>
<protein>
    <submittedName>
        <fullName evidence="1">Uncharacterized protein</fullName>
    </submittedName>
</protein>
<gene>
    <name evidence="1" type="ORF">SDC9_99810</name>
</gene>
<dbReference type="EMBL" id="VSSQ01014148">
    <property type="protein sequence ID" value="MPM53046.1"/>
    <property type="molecule type" value="Genomic_DNA"/>
</dbReference>